<evidence type="ECO:0000313" key="3">
    <source>
        <dbReference type="Proteomes" id="UP000238823"/>
    </source>
</evidence>
<feature type="compositionally biased region" description="Low complexity" evidence="1">
    <location>
        <begin position="9"/>
        <end position="22"/>
    </location>
</feature>
<evidence type="ECO:0000256" key="1">
    <source>
        <dbReference type="SAM" id="MobiDB-lite"/>
    </source>
</evidence>
<accession>A0A2S9YMK2</accession>
<dbReference type="InterPro" id="IPR011050">
    <property type="entry name" value="Pectin_lyase_fold/virulence"/>
</dbReference>
<feature type="compositionally biased region" description="Acidic residues" evidence="1">
    <location>
        <begin position="23"/>
        <end position="35"/>
    </location>
</feature>
<gene>
    <name evidence="2" type="ORF">ENSA7_39910</name>
</gene>
<proteinExistence type="predicted"/>
<evidence type="ECO:0000313" key="2">
    <source>
        <dbReference type="EMBL" id="PRQ06314.1"/>
    </source>
</evidence>
<comment type="caution">
    <text evidence="2">The sequence shown here is derived from an EMBL/GenBank/DDBJ whole genome shotgun (WGS) entry which is preliminary data.</text>
</comment>
<dbReference type="EMBL" id="PVNL01000077">
    <property type="protein sequence ID" value="PRQ06314.1"/>
    <property type="molecule type" value="Genomic_DNA"/>
</dbReference>
<reference evidence="2 3" key="1">
    <citation type="submission" date="2018-03" db="EMBL/GenBank/DDBJ databases">
        <title>Draft Genome Sequences of the Obligatory Marine Myxobacteria Enhygromyxa salina SWB007.</title>
        <authorList>
            <person name="Poehlein A."/>
            <person name="Moghaddam J.A."/>
            <person name="Harms H."/>
            <person name="Alanjari M."/>
            <person name="Koenig G.M."/>
            <person name="Daniel R."/>
            <person name="Schaeberle T.F."/>
        </authorList>
    </citation>
    <scope>NUCLEOTIDE SEQUENCE [LARGE SCALE GENOMIC DNA]</scope>
    <source>
        <strain evidence="2 3">SWB007</strain>
    </source>
</reference>
<dbReference type="AlphaFoldDB" id="A0A2S9YMK2"/>
<name>A0A2S9YMK2_9BACT</name>
<dbReference type="Proteomes" id="UP000238823">
    <property type="component" value="Unassembled WGS sequence"/>
</dbReference>
<dbReference type="SUPFAM" id="SSF51126">
    <property type="entry name" value="Pectin lyase-like"/>
    <property type="match status" value="1"/>
</dbReference>
<evidence type="ECO:0008006" key="4">
    <source>
        <dbReference type="Google" id="ProtNLM"/>
    </source>
</evidence>
<feature type="region of interest" description="Disordered" evidence="1">
    <location>
        <begin position="1"/>
        <end position="44"/>
    </location>
</feature>
<protein>
    <recommendedName>
        <fullName evidence="4">Right handed beta helix domain-containing protein</fullName>
    </recommendedName>
</protein>
<organism evidence="2 3">
    <name type="scientific">Enhygromyxa salina</name>
    <dbReference type="NCBI Taxonomy" id="215803"/>
    <lineage>
        <taxon>Bacteria</taxon>
        <taxon>Pseudomonadati</taxon>
        <taxon>Myxococcota</taxon>
        <taxon>Polyangia</taxon>
        <taxon>Nannocystales</taxon>
        <taxon>Nannocystaceae</taxon>
        <taxon>Enhygromyxa</taxon>
    </lineage>
</organism>
<sequence>MIVGDDTADTGTSDTTDTTGTDTDTDTTDTTDTAEDWVSTHGPEHCGEITGDEVWAADLNPHIITCDVFVEGGSVQVGPGVEIRAYDKTGIFVSRDGGTADFGVFGSEAAPVELRSDSGTGAGLWKGISVFPAAGTIELHHATIDSGGGFNTEANLYVEGGEALVDHVTLTNAEEWGLALREGARLSPDSTALQIHATMGWPVLVDPGHVHSLPATDSDYTGNDSDGIYIHATGLDWYDVHESVTWEHLGVDYFVFTPLSLEGTANAAAVLELGPGVTVRFADDAPLRLAYHEGAAGLITLGEPTAPVVLSSMNSLDRGAWPGVRAFDNTVDASFRLTHTIIEWGGGFNADGCLYASDAGVFVDHVELRGCESAGFLFEDNARFLPDSTDLQVHDSDRSGEIRANQVHTIPKTGVDLTGNDADVIAIWGFNHEIDHAVTWANLGVPYRAETHIYLEGTALDPGVLTLEPGVTFAFAADNFLRLSQHGGASGLLAIGTAEQPIVFTGADALDPGAWAGIRIQDDAIDGQTRFEHVEIRSGGGFNSDANVTLYDASPTFINTRIVDSDCWGIWADSFSNPSLSGVVFENNSCGDVGP</sequence>